<sequence length="659" mass="71516">MSWQPDDNLDLFRKVSDTTAPISSHPSRILAGTPGTAGTSTKEPSKNSRLAKKPDTVPTGNTAGTPGTNAPMGQETDPQDGDPLTPEIKRPCFANHNAPFVVDDKVKPAGLWWHGTKQRNGELVSDDVRIADPIEVTAISRDEHGGNFGRQLRFRNSEGRWCERVLPMRLLSEGGSELRRELLDMGHTHSLKHRAKLADFIMDSHPKGRIVAATTTGWHDNASAFVLPHRTLGNQDYSFSAEAMRATYFETRGTLAGWREDVASKANNNPIMVMCVCVALAGPLIWPAKQQAAGGLGFNLRGGSSKGKTTGLQIAASVWGSPQFLRPWAATGNGVEALAASQNDTCMVLDELSQANPHEAGSMVYMVANGVGKQRAARTGGIREAQRWRLMLLSSGERSLASHMGEAGKTAKAGQDARLLDIPATGRRYGAFDDTQGMNPSDFANAIKSATAEHYGHAGMAFINYLLKRDDLPALYHEIMQDPAFIGTQDGVSSRAAGAFGLLAMAGELATEAGITGWQPGYALDAIATCFALWQNERGSLPPEDTAILEGVRSFIERHGDSRFSELVPTKPDYLPDQHQPTVHQRAGYWSNVGNDRVFYFQKAELEEAAKGFDAKTIAAVLDDANWLYEKEAGRLAVNKRVNGTIKRLYAVLPKEADQ</sequence>
<dbReference type="RefSeq" id="WP_126948817.1">
    <property type="nucleotide sequence ID" value="NZ_RZHG01000028.1"/>
</dbReference>
<reference evidence="3 4" key="1">
    <citation type="submission" date="2018-12" db="EMBL/GenBank/DDBJ databases">
        <title>three novel Halomonas strain isolated from plants.</title>
        <authorList>
            <person name="Sun C."/>
        </authorList>
    </citation>
    <scope>NUCLEOTIDE SEQUENCE [LARGE SCALE GENOMIC DNA]</scope>
    <source>
        <strain evidence="3 4">DSM 19434</strain>
    </source>
</reference>
<proteinExistence type="predicted"/>
<organism evidence="3 4">
    <name type="scientific">Vreelandella andesensis</name>
    <dbReference type="NCBI Taxonomy" id="447567"/>
    <lineage>
        <taxon>Bacteria</taxon>
        <taxon>Pseudomonadati</taxon>
        <taxon>Pseudomonadota</taxon>
        <taxon>Gammaproteobacteria</taxon>
        <taxon>Oceanospirillales</taxon>
        <taxon>Halomonadaceae</taxon>
        <taxon>Vreelandella</taxon>
    </lineage>
</organism>
<name>A0A433KFD7_9GAMM</name>
<feature type="region of interest" description="Disordered" evidence="1">
    <location>
        <begin position="18"/>
        <end position="91"/>
    </location>
</feature>
<evidence type="ECO:0000313" key="4">
    <source>
        <dbReference type="Proteomes" id="UP000287336"/>
    </source>
</evidence>
<evidence type="ECO:0000256" key="1">
    <source>
        <dbReference type="SAM" id="MobiDB-lite"/>
    </source>
</evidence>
<keyword evidence="4" id="KW-1185">Reference proteome</keyword>
<dbReference type="InterPro" id="IPR009270">
    <property type="entry name" value="DUF927"/>
</dbReference>
<dbReference type="Pfam" id="PF06048">
    <property type="entry name" value="DUF927"/>
    <property type="match status" value="1"/>
</dbReference>
<evidence type="ECO:0000313" key="3">
    <source>
        <dbReference type="EMBL" id="RUR27316.1"/>
    </source>
</evidence>
<feature type="domain" description="DUF927" evidence="2">
    <location>
        <begin position="106"/>
        <end position="386"/>
    </location>
</feature>
<evidence type="ECO:0000259" key="2">
    <source>
        <dbReference type="Pfam" id="PF06048"/>
    </source>
</evidence>
<protein>
    <submittedName>
        <fullName evidence="3">DUF927 domain-containing protein</fullName>
    </submittedName>
</protein>
<feature type="compositionally biased region" description="Low complexity" evidence="1">
    <location>
        <begin position="58"/>
        <end position="71"/>
    </location>
</feature>
<comment type="caution">
    <text evidence="3">The sequence shown here is derived from an EMBL/GenBank/DDBJ whole genome shotgun (WGS) entry which is preliminary data.</text>
</comment>
<dbReference type="Proteomes" id="UP000287336">
    <property type="component" value="Unassembled WGS sequence"/>
</dbReference>
<dbReference type="AlphaFoldDB" id="A0A433KFD7"/>
<gene>
    <name evidence="3" type="ORF">ELY33_15560</name>
</gene>
<dbReference type="EMBL" id="RZHG01000028">
    <property type="protein sequence ID" value="RUR27316.1"/>
    <property type="molecule type" value="Genomic_DNA"/>
</dbReference>
<dbReference type="OrthoDB" id="784829at2"/>
<accession>A0A433KFD7</accession>